<dbReference type="InterPro" id="IPR035963">
    <property type="entry name" value="FERM_2"/>
</dbReference>
<dbReference type="InterPro" id="IPR019749">
    <property type="entry name" value="Band_41_domain"/>
</dbReference>
<evidence type="ECO:0000259" key="7">
    <source>
        <dbReference type="PROSITE" id="PS50057"/>
    </source>
</evidence>
<dbReference type="SUPFAM" id="SSF48678">
    <property type="entry name" value="Moesin tail domain"/>
    <property type="match status" value="1"/>
</dbReference>
<dbReference type="InterPro" id="IPR008954">
    <property type="entry name" value="Moesin_tail_sf"/>
</dbReference>
<gene>
    <name evidence="8" type="ORF">P7K49_008873</name>
</gene>
<dbReference type="Gene3D" id="1.20.5.450">
    <property type="match status" value="1"/>
</dbReference>
<dbReference type="PROSITE" id="PS00661">
    <property type="entry name" value="FERM_2"/>
    <property type="match status" value="1"/>
</dbReference>
<dbReference type="InterPro" id="IPR018980">
    <property type="entry name" value="FERM_PH-like_C"/>
</dbReference>
<dbReference type="Pfam" id="PF00769">
    <property type="entry name" value="ERM_C"/>
    <property type="match status" value="1"/>
</dbReference>
<dbReference type="CDD" id="cd06503">
    <property type="entry name" value="ATP-synt_Fo_b"/>
    <property type="match status" value="1"/>
</dbReference>
<feature type="region of interest" description="Disordered" evidence="6">
    <location>
        <begin position="371"/>
        <end position="406"/>
    </location>
</feature>
<feature type="compositionally biased region" description="Basic and acidic residues" evidence="6">
    <location>
        <begin position="605"/>
        <end position="629"/>
    </location>
</feature>
<proteinExistence type="predicted"/>
<evidence type="ECO:0000256" key="3">
    <source>
        <dbReference type="ARBA" id="ARBA00022475"/>
    </source>
</evidence>
<dbReference type="PRINTS" id="PR00935">
    <property type="entry name" value="BAND41"/>
</dbReference>
<protein>
    <recommendedName>
        <fullName evidence="7">FERM domain-containing protein</fullName>
    </recommendedName>
</protein>
<dbReference type="InterPro" id="IPR019747">
    <property type="entry name" value="FERM_CS"/>
</dbReference>
<name>A0ABQ9W2K3_SAGOE</name>
<comment type="subcellular location">
    <subcellularLocation>
        <location evidence="2">Cell membrane</location>
        <topology evidence="2">Peripheral membrane protein</topology>
        <orientation evidence="2">Cytoplasmic side</orientation>
    </subcellularLocation>
    <subcellularLocation>
        <location evidence="1">Cell projection</location>
    </subcellularLocation>
</comment>
<dbReference type="PROSITE" id="PS50057">
    <property type="entry name" value="FERM_3"/>
    <property type="match status" value="1"/>
</dbReference>
<evidence type="ECO:0000313" key="8">
    <source>
        <dbReference type="EMBL" id="KAK2114607.1"/>
    </source>
</evidence>
<dbReference type="CDD" id="cd14473">
    <property type="entry name" value="FERM_B-lobe"/>
    <property type="match status" value="1"/>
</dbReference>
<dbReference type="InterPro" id="IPR029071">
    <property type="entry name" value="Ubiquitin-like_domsf"/>
</dbReference>
<keyword evidence="9" id="KW-1185">Reference proteome</keyword>
<dbReference type="SUPFAM" id="SSF50729">
    <property type="entry name" value="PH domain-like"/>
    <property type="match status" value="2"/>
</dbReference>
<dbReference type="SUPFAM" id="SSF47031">
    <property type="entry name" value="Second domain of FERM"/>
    <property type="match status" value="1"/>
</dbReference>
<keyword evidence="5" id="KW-0966">Cell projection</keyword>
<keyword evidence="3" id="KW-1003">Cell membrane</keyword>
<dbReference type="Proteomes" id="UP001266305">
    <property type="component" value="Unassembled WGS sequence"/>
</dbReference>
<dbReference type="SUPFAM" id="SSF54236">
    <property type="entry name" value="Ubiquitin-like"/>
    <property type="match status" value="1"/>
</dbReference>
<dbReference type="CDD" id="cd13194">
    <property type="entry name" value="FERM_C_ERM"/>
    <property type="match status" value="1"/>
</dbReference>
<reference evidence="8 9" key="1">
    <citation type="submission" date="2023-05" db="EMBL/GenBank/DDBJ databases">
        <title>B98-5 Cell Line De Novo Hybrid Assembly: An Optical Mapping Approach.</title>
        <authorList>
            <person name="Kananen K."/>
            <person name="Auerbach J.A."/>
            <person name="Kautto E."/>
            <person name="Blachly J.S."/>
        </authorList>
    </citation>
    <scope>NUCLEOTIDE SEQUENCE [LARGE SCALE GENOMIC DNA]</scope>
    <source>
        <strain evidence="8">B95-8</strain>
        <tissue evidence="8">Cell line</tissue>
    </source>
</reference>
<dbReference type="Pfam" id="PF20492">
    <property type="entry name" value="ERM_helical"/>
    <property type="match status" value="1"/>
</dbReference>
<dbReference type="InterPro" id="IPR019748">
    <property type="entry name" value="FERM_central"/>
</dbReference>
<dbReference type="PROSITE" id="PS00660">
    <property type="entry name" value="FERM_1"/>
    <property type="match status" value="1"/>
</dbReference>
<feature type="region of interest" description="Disordered" evidence="6">
    <location>
        <begin position="553"/>
        <end position="629"/>
    </location>
</feature>
<dbReference type="InterPro" id="IPR011259">
    <property type="entry name" value="ERM_C_dom"/>
</dbReference>
<dbReference type="Gene3D" id="1.20.80.10">
    <property type="match status" value="1"/>
</dbReference>
<dbReference type="EMBL" id="JASSZA010000004">
    <property type="protein sequence ID" value="KAK2114607.1"/>
    <property type="molecule type" value="Genomic_DNA"/>
</dbReference>
<accession>A0ABQ9W2K3</accession>
<feature type="domain" description="FERM" evidence="7">
    <location>
        <begin position="5"/>
        <end position="360"/>
    </location>
</feature>
<dbReference type="InterPro" id="IPR011174">
    <property type="entry name" value="ERM"/>
</dbReference>
<dbReference type="Pfam" id="PF09379">
    <property type="entry name" value="FERM_N"/>
    <property type="match status" value="1"/>
</dbReference>
<dbReference type="SMART" id="SM00295">
    <property type="entry name" value="B41"/>
    <property type="match status" value="1"/>
</dbReference>
<dbReference type="PANTHER" id="PTHR23281">
    <property type="entry name" value="MERLIN/MOESIN/EZRIN/RADIXIN"/>
    <property type="match status" value="1"/>
</dbReference>
<dbReference type="InterPro" id="IPR000299">
    <property type="entry name" value="FERM_domain"/>
</dbReference>
<dbReference type="InterPro" id="IPR014352">
    <property type="entry name" value="FERM/acyl-CoA-bd_prot_sf"/>
</dbReference>
<sequence>MLAQINVRVTTMDAELEFAIQPNTTGKQLFDQVVKTIGLREVWYFGLQYVDNKGFPTWLKLDKKVSAQEVRKENPLQFKFRAKFYPEDVAEELIQDITQKLFFLQVKEGILSDEIYCPPETAVLLGSYAVQAKFGDYNKDVHKSGYLSSERLIPQRVMDQHKLTRDQWEDRIQVWHAEHRGMLKDNAMLEYLKIAQDLEMYGINYFEIKNKKGTDLWLGVDALGLNIYEKDDKTRATDLFHLDRSEIHASCAQPLLTSKAHMEFPEVHQLQGSHLKKGAWGLEQEPQNGSFPLDSLQRLTPKIGFPWSEIRNISFNDKKFVIKPIDKKAPDFVFYAPRLRINKRILQLCMGNHELYMRRRKPDTIEVQQMKAQAREEKHQKQLERQQLETEKKRRETVEREKEQMMREKEELMLRLQDYEEKTKKAERELSEQIQRALQLEEERKRAQEEAERLEADRMAALRAKEELERQAVDQIKSQEQLAAELAEYTAKIALLEEARRRKEDEVEEWQHRAKEAQDDLVKTKEELHLVMTAPPPPPPPVYEPVSYHVQESLQDEGAEPTGYSAELSSEGIRDDRNEEKRITEAEKNERVQRQLLTLSSELSQARDENKRTHNDIIHNENMRQGRDKYKTLRQIRQGNTKQRIDEFEAM</sequence>
<evidence type="ECO:0000256" key="4">
    <source>
        <dbReference type="ARBA" id="ARBA00023136"/>
    </source>
</evidence>
<dbReference type="InterPro" id="IPR046810">
    <property type="entry name" value="ERM_helical"/>
</dbReference>
<organism evidence="8 9">
    <name type="scientific">Saguinus oedipus</name>
    <name type="common">Cotton-top tamarin</name>
    <name type="synonym">Oedipomidas oedipus</name>
    <dbReference type="NCBI Taxonomy" id="9490"/>
    <lineage>
        <taxon>Eukaryota</taxon>
        <taxon>Metazoa</taxon>
        <taxon>Chordata</taxon>
        <taxon>Craniata</taxon>
        <taxon>Vertebrata</taxon>
        <taxon>Euteleostomi</taxon>
        <taxon>Mammalia</taxon>
        <taxon>Eutheria</taxon>
        <taxon>Euarchontoglires</taxon>
        <taxon>Primates</taxon>
        <taxon>Haplorrhini</taxon>
        <taxon>Platyrrhini</taxon>
        <taxon>Cebidae</taxon>
        <taxon>Callitrichinae</taxon>
        <taxon>Saguinus</taxon>
    </lineage>
</organism>
<keyword evidence="4" id="KW-0472">Membrane</keyword>
<dbReference type="SMART" id="SM01196">
    <property type="entry name" value="FERM_C"/>
    <property type="match status" value="1"/>
</dbReference>
<dbReference type="Pfam" id="PF00373">
    <property type="entry name" value="FERM_M"/>
    <property type="match status" value="1"/>
</dbReference>
<dbReference type="InterPro" id="IPR041789">
    <property type="entry name" value="ERM_FERM_C"/>
</dbReference>
<feature type="compositionally biased region" description="Basic and acidic residues" evidence="6">
    <location>
        <begin position="572"/>
        <end position="593"/>
    </location>
</feature>
<evidence type="ECO:0000313" key="9">
    <source>
        <dbReference type="Proteomes" id="UP001266305"/>
    </source>
</evidence>
<dbReference type="InterPro" id="IPR000798">
    <property type="entry name" value="Ez/rad/moesin-like"/>
</dbReference>
<evidence type="ECO:0000256" key="2">
    <source>
        <dbReference type="ARBA" id="ARBA00004413"/>
    </source>
</evidence>
<dbReference type="Gene3D" id="3.10.20.90">
    <property type="entry name" value="Phosphatidylinositol 3-kinase Catalytic Subunit, Chain A, domain 1"/>
    <property type="match status" value="1"/>
</dbReference>
<comment type="caution">
    <text evidence="8">The sequence shown here is derived from an EMBL/GenBank/DDBJ whole genome shotgun (WGS) entry which is preliminary data.</text>
</comment>
<feature type="compositionally biased region" description="Polar residues" evidence="6">
    <location>
        <begin position="595"/>
        <end position="604"/>
    </location>
</feature>
<dbReference type="CDD" id="cd17187">
    <property type="entry name" value="FERM_F1_ERM"/>
    <property type="match status" value="1"/>
</dbReference>
<evidence type="ECO:0000256" key="5">
    <source>
        <dbReference type="ARBA" id="ARBA00023273"/>
    </source>
</evidence>
<evidence type="ECO:0000256" key="6">
    <source>
        <dbReference type="SAM" id="MobiDB-lite"/>
    </source>
</evidence>
<dbReference type="Gene3D" id="6.10.360.10">
    <property type="match status" value="1"/>
</dbReference>
<dbReference type="PRINTS" id="PR00661">
    <property type="entry name" value="ERMFAMILY"/>
</dbReference>
<dbReference type="InterPro" id="IPR011993">
    <property type="entry name" value="PH-like_dom_sf"/>
</dbReference>
<evidence type="ECO:0000256" key="1">
    <source>
        <dbReference type="ARBA" id="ARBA00004316"/>
    </source>
</evidence>
<dbReference type="Pfam" id="PF09380">
    <property type="entry name" value="FERM_C"/>
    <property type="match status" value="1"/>
</dbReference>
<dbReference type="InterPro" id="IPR018979">
    <property type="entry name" value="FERM_N"/>
</dbReference>
<feature type="compositionally biased region" description="Basic and acidic residues" evidence="6">
    <location>
        <begin position="373"/>
        <end position="406"/>
    </location>
</feature>
<dbReference type="Gene3D" id="2.30.29.30">
    <property type="entry name" value="Pleckstrin-homology domain (PH domain)/Phosphotyrosine-binding domain (PTB)"/>
    <property type="match status" value="2"/>
</dbReference>